<evidence type="ECO:0000256" key="2">
    <source>
        <dbReference type="RuleBase" id="RU003616"/>
    </source>
</evidence>
<dbReference type="Gene3D" id="2.60.40.790">
    <property type="match status" value="1"/>
</dbReference>
<dbReference type="InterPro" id="IPR002068">
    <property type="entry name" value="A-crystallin/Hsp20_dom"/>
</dbReference>
<reference evidence="4 5" key="1">
    <citation type="journal article" date="2021" name="ISME Commun">
        <title>Automated analysis of genomic sequences facilitates high-throughput and comprehensive description of bacteria.</title>
        <authorList>
            <person name="Hitch T.C.A."/>
        </authorList>
    </citation>
    <scope>NUCLEOTIDE SEQUENCE [LARGE SCALE GENOMIC DNA]</scope>
    <source>
        <strain evidence="4 5">Sanger_02</strain>
    </source>
</reference>
<dbReference type="EMBL" id="JAOQJV010000002">
    <property type="protein sequence ID" value="MCU6699206.1"/>
    <property type="molecule type" value="Genomic_DNA"/>
</dbReference>
<dbReference type="Proteomes" id="UP001207605">
    <property type="component" value="Unassembled WGS sequence"/>
</dbReference>
<gene>
    <name evidence="4" type="ORF">OCV65_03000</name>
</gene>
<evidence type="ECO:0000313" key="5">
    <source>
        <dbReference type="Proteomes" id="UP001207605"/>
    </source>
</evidence>
<organism evidence="4 5">
    <name type="scientific">Dorea ammoniilytica</name>
    <dbReference type="NCBI Taxonomy" id="2981788"/>
    <lineage>
        <taxon>Bacteria</taxon>
        <taxon>Bacillati</taxon>
        <taxon>Bacillota</taxon>
        <taxon>Clostridia</taxon>
        <taxon>Lachnospirales</taxon>
        <taxon>Lachnospiraceae</taxon>
        <taxon>Dorea</taxon>
    </lineage>
</organism>
<keyword evidence="5" id="KW-1185">Reference proteome</keyword>
<dbReference type="CDD" id="cd06471">
    <property type="entry name" value="ACD_LpsHSP_like"/>
    <property type="match status" value="1"/>
</dbReference>
<comment type="similarity">
    <text evidence="1 2">Belongs to the small heat shock protein (HSP20) family.</text>
</comment>
<feature type="domain" description="SHSP" evidence="3">
    <location>
        <begin position="23"/>
        <end position="141"/>
    </location>
</feature>
<protein>
    <submittedName>
        <fullName evidence="4">Hsp20/alpha crystallin family protein</fullName>
    </submittedName>
</protein>
<comment type="caution">
    <text evidence="4">The sequence shown here is derived from an EMBL/GenBank/DDBJ whole genome shotgun (WGS) entry which is preliminary data.</text>
</comment>
<dbReference type="PROSITE" id="PS01031">
    <property type="entry name" value="SHSP"/>
    <property type="match status" value="1"/>
</dbReference>
<evidence type="ECO:0000313" key="4">
    <source>
        <dbReference type="EMBL" id="MCU6699206.1"/>
    </source>
</evidence>
<dbReference type="SUPFAM" id="SSF49764">
    <property type="entry name" value="HSP20-like chaperones"/>
    <property type="match status" value="1"/>
</dbReference>
<name>A0ABT2S3N8_9FIRM</name>
<evidence type="ECO:0000256" key="1">
    <source>
        <dbReference type="PROSITE-ProRule" id="PRU00285"/>
    </source>
</evidence>
<dbReference type="Pfam" id="PF00011">
    <property type="entry name" value="HSP20"/>
    <property type="match status" value="1"/>
</dbReference>
<proteinExistence type="inferred from homology"/>
<dbReference type="InterPro" id="IPR031107">
    <property type="entry name" value="Small_HSP"/>
</dbReference>
<dbReference type="RefSeq" id="WP_262580894.1">
    <property type="nucleotide sequence ID" value="NZ_JAOQJV010000002.1"/>
</dbReference>
<dbReference type="PANTHER" id="PTHR11527">
    <property type="entry name" value="HEAT-SHOCK PROTEIN 20 FAMILY MEMBER"/>
    <property type="match status" value="1"/>
</dbReference>
<accession>A0ABT2S3N8</accession>
<sequence>MVLANRGYNSLFDNMFRDPFYGRSQERTETQVMRTDIYEKDGNYLIEMDLPGYSKSDIQADLKDGYLTITAHNNETDEEKKAKGKCIHKERYTGTCSRQFYVGEDLTQEDIKAAFNDGVLKLIVPKEIKKVEEEPKFITIE</sequence>
<evidence type="ECO:0000259" key="3">
    <source>
        <dbReference type="PROSITE" id="PS01031"/>
    </source>
</evidence>
<dbReference type="InterPro" id="IPR008978">
    <property type="entry name" value="HSP20-like_chaperone"/>
</dbReference>